<gene>
    <name evidence="1" type="ORF">QO002_004112</name>
</gene>
<reference evidence="1 2" key="1">
    <citation type="submission" date="2023-07" db="EMBL/GenBank/DDBJ databases">
        <title>Genomic Encyclopedia of Type Strains, Phase IV (KMG-IV): sequencing the most valuable type-strain genomes for metagenomic binning, comparative biology and taxonomic classification.</title>
        <authorList>
            <person name="Goeker M."/>
        </authorList>
    </citation>
    <scope>NUCLEOTIDE SEQUENCE [LARGE SCALE GENOMIC DNA]</scope>
    <source>
        <strain evidence="1 2">DSM 1112</strain>
    </source>
</reference>
<sequence>MRLQIYIIALLCGLLFWTGVVQAARTVYWQMKHPYHDVFLR</sequence>
<accession>A0ABU0BUP9</accession>
<evidence type="ECO:0000313" key="1">
    <source>
        <dbReference type="EMBL" id="MDQ0321974.1"/>
    </source>
</evidence>
<protein>
    <submittedName>
        <fullName evidence="1">Uncharacterized protein</fullName>
    </submittedName>
</protein>
<comment type="caution">
    <text evidence="1">The sequence shown here is derived from an EMBL/GenBank/DDBJ whole genome shotgun (WGS) entry which is preliminary data.</text>
</comment>
<dbReference type="Proteomes" id="UP001230207">
    <property type="component" value="Unassembled WGS sequence"/>
</dbReference>
<dbReference type="RefSeq" id="WP_307233019.1">
    <property type="nucleotide sequence ID" value="NZ_JAUSVF010000001.1"/>
</dbReference>
<keyword evidence="2" id="KW-1185">Reference proteome</keyword>
<dbReference type="EMBL" id="JAUSVF010000001">
    <property type="protein sequence ID" value="MDQ0321974.1"/>
    <property type="molecule type" value="Genomic_DNA"/>
</dbReference>
<name>A0ABU0BUP9_9HYPH</name>
<evidence type="ECO:0000313" key="2">
    <source>
        <dbReference type="Proteomes" id="UP001230207"/>
    </source>
</evidence>
<proteinExistence type="predicted"/>
<organism evidence="1 2">
    <name type="scientific">Pararhizobium capsulatum DSM 1112</name>
    <dbReference type="NCBI Taxonomy" id="1121113"/>
    <lineage>
        <taxon>Bacteria</taxon>
        <taxon>Pseudomonadati</taxon>
        <taxon>Pseudomonadota</taxon>
        <taxon>Alphaproteobacteria</taxon>
        <taxon>Hyphomicrobiales</taxon>
        <taxon>Rhizobiaceae</taxon>
        <taxon>Rhizobium/Agrobacterium group</taxon>
        <taxon>Pararhizobium</taxon>
    </lineage>
</organism>